<keyword evidence="1" id="KW-0812">Transmembrane</keyword>
<feature type="transmembrane region" description="Helical" evidence="1">
    <location>
        <begin position="77"/>
        <end position="97"/>
    </location>
</feature>
<gene>
    <name evidence="2" type="ordered locus">cgR_1580</name>
</gene>
<evidence type="ECO:0000313" key="2">
    <source>
        <dbReference type="EMBL" id="BAF54572.1"/>
    </source>
</evidence>
<sequence length="162" mass="17203">MAGQLCGDGTRTSRVCHIMSSASGRSLKKLTSLEGRASWRKVPAAIRIGGAFVALGLVLLVFAAIELFTAGMLSPFVITPGFLLILVASIILGAFATTSKYEPSSKTQIISLSIAVALVIVSRLLPTIQVYVVEQFWLTAWGVAALLCGLVIRRAQLPKSTK</sequence>
<reference evidence="2" key="1">
    <citation type="journal article" date="2007" name="Microbiology">
        <title>Comparative analysis of the Corynebacterium glutamicum group and complete genome sequence of strain R.</title>
        <authorList>
            <person name="Yukawa H."/>
            <person name="Omumasaba C.A."/>
            <person name="Nonaka H."/>
            <person name="Kos P."/>
            <person name="Okai N."/>
            <person name="Suzuki N."/>
            <person name="Suda M."/>
            <person name="Tsuge Y."/>
            <person name="Watanabe J."/>
            <person name="Ikeda Y."/>
            <person name="Vertes A.A."/>
            <person name="Inui M."/>
        </authorList>
    </citation>
    <scope>NUCLEOTIDE SEQUENCE</scope>
    <source>
        <strain evidence="2">R</strain>
    </source>
</reference>
<name>A0AB72VB78_CORGB</name>
<protein>
    <submittedName>
        <fullName evidence="2">Uncharacterized protein</fullName>
    </submittedName>
</protein>
<dbReference type="EMBL" id="AP009044">
    <property type="protein sequence ID" value="BAF54572.1"/>
    <property type="molecule type" value="Genomic_DNA"/>
</dbReference>
<accession>A0AB72VB78</accession>
<dbReference type="AlphaFoldDB" id="A0AB72VB78"/>
<proteinExistence type="predicted"/>
<feature type="transmembrane region" description="Helical" evidence="1">
    <location>
        <begin position="135"/>
        <end position="152"/>
    </location>
</feature>
<dbReference type="KEGG" id="cgt:cgR_1580"/>
<evidence type="ECO:0000256" key="1">
    <source>
        <dbReference type="SAM" id="Phobius"/>
    </source>
</evidence>
<keyword evidence="1" id="KW-0472">Membrane</keyword>
<feature type="transmembrane region" description="Helical" evidence="1">
    <location>
        <begin position="44"/>
        <end position="65"/>
    </location>
</feature>
<keyword evidence="1" id="KW-1133">Transmembrane helix</keyword>
<organism evidence="2">
    <name type="scientific">Corynebacterium glutamicum (strain R)</name>
    <dbReference type="NCBI Taxonomy" id="340322"/>
    <lineage>
        <taxon>Bacteria</taxon>
        <taxon>Bacillati</taxon>
        <taxon>Actinomycetota</taxon>
        <taxon>Actinomycetes</taxon>
        <taxon>Mycobacteriales</taxon>
        <taxon>Corynebacteriaceae</taxon>
        <taxon>Corynebacterium</taxon>
    </lineage>
</organism>
<dbReference type="Proteomes" id="UP000006698">
    <property type="component" value="Chromosome"/>
</dbReference>
<feature type="transmembrane region" description="Helical" evidence="1">
    <location>
        <begin position="109"/>
        <end position="129"/>
    </location>
</feature>